<name>A0A9D4KWT4_DREPO</name>
<reference evidence="1" key="2">
    <citation type="submission" date="2020-11" db="EMBL/GenBank/DDBJ databases">
        <authorList>
            <person name="McCartney M.A."/>
            <person name="Auch B."/>
            <person name="Kono T."/>
            <person name="Mallez S."/>
            <person name="Becker A."/>
            <person name="Gohl D.M."/>
            <person name="Silverstein K.A.T."/>
            <person name="Koren S."/>
            <person name="Bechman K.B."/>
            <person name="Herman A."/>
            <person name="Abrahante J.E."/>
            <person name="Garbe J."/>
        </authorList>
    </citation>
    <scope>NUCLEOTIDE SEQUENCE</scope>
    <source>
        <strain evidence="1">Duluth1</strain>
        <tissue evidence="1">Whole animal</tissue>
    </source>
</reference>
<evidence type="ECO:0000313" key="1">
    <source>
        <dbReference type="EMBL" id="KAH3847134.1"/>
    </source>
</evidence>
<evidence type="ECO:0000313" key="2">
    <source>
        <dbReference type="Proteomes" id="UP000828390"/>
    </source>
</evidence>
<dbReference type="Proteomes" id="UP000828390">
    <property type="component" value="Unassembled WGS sequence"/>
</dbReference>
<reference evidence="1" key="1">
    <citation type="journal article" date="2019" name="bioRxiv">
        <title>The Genome of the Zebra Mussel, Dreissena polymorpha: A Resource for Invasive Species Research.</title>
        <authorList>
            <person name="McCartney M.A."/>
            <person name="Auch B."/>
            <person name="Kono T."/>
            <person name="Mallez S."/>
            <person name="Zhang Y."/>
            <person name="Obille A."/>
            <person name="Becker A."/>
            <person name="Abrahante J.E."/>
            <person name="Garbe J."/>
            <person name="Badalamenti J.P."/>
            <person name="Herman A."/>
            <person name="Mangelson H."/>
            <person name="Liachko I."/>
            <person name="Sullivan S."/>
            <person name="Sone E.D."/>
            <person name="Koren S."/>
            <person name="Silverstein K.A.T."/>
            <person name="Beckman K.B."/>
            <person name="Gohl D.M."/>
        </authorList>
    </citation>
    <scope>NUCLEOTIDE SEQUENCE</scope>
    <source>
        <strain evidence="1">Duluth1</strain>
        <tissue evidence="1">Whole animal</tissue>
    </source>
</reference>
<comment type="caution">
    <text evidence="1">The sequence shown here is derived from an EMBL/GenBank/DDBJ whole genome shotgun (WGS) entry which is preliminary data.</text>
</comment>
<gene>
    <name evidence="1" type="ORF">DPMN_089449</name>
</gene>
<keyword evidence="2" id="KW-1185">Reference proteome</keyword>
<organism evidence="1 2">
    <name type="scientific">Dreissena polymorpha</name>
    <name type="common">Zebra mussel</name>
    <name type="synonym">Mytilus polymorpha</name>
    <dbReference type="NCBI Taxonomy" id="45954"/>
    <lineage>
        <taxon>Eukaryota</taxon>
        <taxon>Metazoa</taxon>
        <taxon>Spiralia</taxon>
        <taxon>Lophotrochozoa</taxon>
        <taxon>Mollusca</taxon>
        <taxon>Bivalvia</taxon>
        <taxon>Autobranchia</taxon>
        <taxon>Heteroconchia</taxon>
        <taxon>Euheterodonta</taxon>
        <taxon>Imparidentia</taxon>
        <taxon>Neoheterodontei</taxon>
        <taxon>Myida</taxon>
        <taxon>Dreissenoidea</taxon>
        <taxon>Dreissenidae</taxon>
        <taxon>Dreissena</taxon>
    </lineage>
</organism>
<sequence length="53" mass="5629">MVVSDVEAPGIPLKDGVSFIVSMIDIVTVSGAFIGCPQPLCRNANCSFLKMKE</sequence>
<dbReference type="EMBL" id="JAIWYP010000003">
    <property type="protein sequence ID" value="KAH3847134.1"/>
    <property type="molecule type" value="Genomic_DNA"/>
</dbReference>
<dbReference type="AlphaFoldDB" id="A0A9D4KWT4"/>
<proteinExistence type="predicted"/>
<accession>A0A9D4KWT4</accession>
<protein>
    <submittedName>
        <fullName evidence="1">Uncharacterized protein</fullName>
    </submittedName>
</protein>